<dbReference type="PROSITE" id="PS51007">
    <property type="entry name" value="CYTC"/>
    <property type="match status" value="1"/>
</dbReference>
<keyword evidence="5" id="KW-0812">Transmembrane</keyword>
<keyword evidence="5" id="KW-1133">Transmembrane helix</keyword>
<dbReference type="InterPro" id="IPR026876">
    <property type="entry name" value="Fn3_assoc_repeat"/>
</dbReference>
<dbReference type="Gene3D" id="3.80.10.10">
    <property type="entry name" value="Ribonuclease Inhibitor"/>
    <property type="match status" value="1"/>
</dbReference>
<dbReference type="PANTHER" id="PTHR35889">
    <property type="entry name" value="CYCLOINULO-OLIGOSACCHARIDE FRUCTANOTRANSFERASE-RELATED"/>
    <property type="match status" value="1"/>
</dbReference>
<protein>
    <submittedName>
        <fullName evidence="7">Uncharacterized membrane protein</fullName>
    </submittedName>
</protein>
<evidence type="ECO:0000256" key="5">
    <source>
        <dbReference type="SAM" id="Phobius"/>
    </source>
</evidence>
<proteinExistence type="predicted"/>
<evidence type="ECO:0000256" key="3">
    <source>
        <dbReference type="ARBA" id="ARBA00023004"/>
    </source>
</evidence>
<sequence>MNKRLVKFAEQGVFVLAIFILFILLFSDRIVVPLWLQPVGRMHPLFLHFPIVILLLAMLMEAFRFRTKSAENQADASAFYRDFLANLLLVGTLLAGLTVIMGLFLAQEDGYSGQVLFWHKWSGVGIFFASALVYTIRNKAWYTARIARVGALTTIVCLIGAGHYGATLTHGDNFLFAPISNELKPTPVSLDQALVFNDVIQPIFEQKCVSCHNPDKLKGELNLTSIETIQKGGKSGKLLVAGQPAVSLLLQRIHLPSDEKKHMPPLGKSQLTPQEMTLLALWVKGRADFQKRVVDLPPTDSLRFIASALFKPVQAVETFEFDAADAETVKKLNDDYRTVAPLAKESPALAVNLYNRAAYKPEKIDELSAVKEQIVYLNLNKMPVTDATLKQIRQFENLQKLDLNFTDITGKGLAELASLNHLKTLSLAGTKVTFADLQKQIGSFKSLKSLAVWNTTLTTAQITQLQKEHKNIQFIGGFDGAASEPIKLNPPQIKNNSTIFNKTLALQLKHPIRDVQLRFTTDGSEPDSIHSPLFTGKTVLDKPAIIKAKAYKQGWFSSDVATFSFYKGSYLPDSVNLLLPLNPVHQAEGAHTFFDSKLGTFNANSPAWANNWAGFRKNEMALVSEFKKPVSVSSVALRIMIEEETSIFPPGLVEVWGGPSRTQMKRLGTLRPELPAQKSPHELKAITCTFPPQTISYLKIVAYPLKQIPAWHPNKGNTALLLVDEVFIN</sequence>
<dbReference type="InterPro" id="IPR036909">
    <property type="entry name" value="Cyt_c-like_dom_sf"/>
</dbReference>
<gene>
    <name evidence="7" type="ORF">SAMN06269250_0787</name>
</gene>
<evidence type="ECO:0000313" key="8">
    <source>
        <dbReference type="Proteomes" id="UP000219452"/>
    </source>
</evidence>
<dbReference type="Pfam" id="PF07635">
    <property type="entry name" value="PSCyt1"/>
    <property type="match status" value="1"/>
</dbReference>
<name>A0A286F772_9BACT</name>
<dbReference type="Pfam" id="PF13287">
    <property type="entry name" value="Fn3_assoc"/>
    <property type="match status" value="1"/>
</dbReference>
<keyword evidence="2 4" id="KW-0479">Metal-binding</keyword>
<feature type="transmembrane region" description="Helical" evidence="5">
    <location>
        <begin position="42"/>
        <end position="63"/>
    </location>
</feature>
<dbReference type="InterPro" id="IPR032675">
    <property type="entry name" value="LRR_dom_sf"/>
</dbReference>
<evidence type="ECO:0000256" key="1">
    <source>
        <dbReference type="ARBA" id="ARBA00022617"/>
    </source>
</evidence>
<dbReference type="OrthoDB" id="713772at2"/>
<evidence type="ECO:0000256" key="4">
    <source>
        <dbReference type="PROSITE-ProRule" id="PRU00433"/>
    </source>
</evidence>
<dbReference type="EMBL" id="OCNH01000001">
    <property type="protein sequence ID" value="SOD79077.1"/>
    <property type="molecule type" value="Genomic_DNA"/>
</dbReference>
<dbReference type="AlphaFoldDB" id="A0A286F772"/>
<feature type="domain" description="Cytochrome c" evidence="6">
    <location>
        <begin position="195"/>
        <end position="287"/>
    </location>
</feature>
<evidence type="ECO:0000256" key="2">
    <source>
        <dbReference type="ARBA" id="ARBA00022723"/>
    </source>
</evidence>
<evidence type="ECO:0000259" key="6">
    <source>
        <dbReference type="PROSITE" id="PS51007"/>
    </source>
</evidence>
<keyword evidence="8" id="KW-1185">Reference proteome</keyword>
<feature type="transmembrane region" description="Helical" evidence="5">
    <location>
        <begin position="117"/>
        <end position="134"/>
    </location>
</feature>
<reference evidence="8" key="1">
    <citation type="submission" date="2017-09" db="EMBL/GenBank/DDBJ databases">
        <authorList>
            <person name="Varghese N."/>
            <person name="Submissions S."/>
        </authorList>
    </citation>
    <scope>NUCLEOTIDE SEQUENCE [LARGE SCALE GENOMIC DNA]</scope>
    <source>
        <strain evidence="8">DSM 29961</strain>
    </source>
</reference>
<keyword evidence="1 4" id="KW-0349">Heme</keyword>
<dbReference type="PANTHER" id="PTHR35889:SF3">
    <property type="entry name" value="F-BOX DOMAIN-CONTAINING PROTEIN"/>
    <property type="match status" value="1"/>
</dbReference>
<organism evidence="7 8">
    <name type="scientific">Spirosoma fluviale</name>
    <dbReference type="NCBI Taxonomy" id="1597977"/>
    <lineage>
        <taxon>Bacteria</taxon>
        <taxon>Pseudomonadati</taxon>
        <taxon>Bacteroidota</taxon>
        <taxon>Cytophagia</taxon>
        <taxon>Cytophagales</taxon>
        <taxon>Cytophagaceae</taxon>
        <taxon>Spirosoma</taxon>
    </lineage>
</organism>
<dbReference type="Proteomes" id="UP000219452">
    <property type="component" value="Unassembled WGS sequence"/>
</dbReference>
<dbReference type="InterPro" id="IPR011429">
    <property type="entry name" value="Cyt_c_Planctomycete-type"/>
</dbReference>
<dbReference type="GO" id="GO:0020037">
    <property type="term" value="F:heme binding"/>
    <property type="evidence" value="ECO:0007669"/>
    <property type="project" value="InterPro"/>
</dbReference>
<dbReference type="GO" id="GO:0009055">
    <property type="term" value="F:electron transfer activity"/>
    <property type="evidence" value="ECO:0007669"/>
    <property type="project" value="InterPro"/>
</dbReference>
<accession>A0A286F772</accession>
<dbReference type="GO" id="GO:0046872">
    <property type="term" value="F:metal ion binding"/>
    <property type="evidence" value="ECO:0007669"/>
    <property type="project" value="UniProtKB-KW"/>
</dbReference>
<keyword evidence="3 4" id="KW-0408">Iron</keyword>
<dbReference type="SUPFAM" id="SSF46626">
    <property type="entry name" value="Cytochrome c"/>
    <property type="match status" value="1"/>
</dbReference>
<feature type="transmembrane region" description="Helical" evidence="5">
    <location>
        <begin position="83"/>
        <end position="105"/>
    </location>
</feature>
<dbReference type="SUPFAM" id="SSF52047">
    <property type="entry name" value="RNI-like"/>
    <property type="match status" value="1"/>
</dbReference>
<dbReference type="InterPro" id="IPR009056">
    <property type="entry name" value="Cyt_c-like_dom"/>
</dbReference>
<keyword evidence="5" id="KW-0472">Membrane</keyword>
<dbReference type="RefSeq" id="WP_097124467.1">
    <property type="nucleotide sequence ID" value="NZ_OCNH01000001.1"/>
</dbReference>
<feature type="transmembrane region" description="Helical" evidence="5">
    <location>
        <begin position="146"/>
        <end position="166"/>
    </location>
</feature>
<feature type="transmembrane region" description="Helical" evidence="5">
    <location>
        <begin position="12"/>
        <end position="36"/>
    </location>
</feature>
<evidence type="ECO:0000313" key="7">
    <source>
        <dbReference type="EMBL" id="SOD79077.1"/>
    </source>
</evidence>